<dbReference type="Pfam" id="PF08241">
    <property type="entry name" value="Methyltransf_11"/>
    <property type="match status" value="1"/>
</dbReference>
<gene>
    <name evidence="3" type="ORF">MGWOODY_Clf1239</name>
</gene>
<dbReference type="CDD" id="cd02440">
    <property type="entry name" value="AdoMet_MTases"/>
    <property type="match status" value="1"/>
</dbReference>
<dbReference type="SUPFAM" id="SSF53335">
    <property type="entry name" value="S-adenosyl-L-methionine-dependent methyltransferases"/>
    <property type="match status" value="1"/>
</dbReference>
<feature type="domain" description="Methyltransferase type 11" evidence="2">
    <location>
        <begin position="68"/>
        <end position="168"/>
    </location>
</feature>
<dbReference type="GO" id="GO:0032259">
    <property type="term" value="P:methylation"/>
    <property type="evidence" value="ECO:0007669"/>
    <property type="project" value="UniProtKB-KW"/>
</dbReference>
<dbReference type="AlphaFoldDB" id="A0A160V605"/>
<dbReference type="PANTHER" id="PTHR44068">
    <property type="entry name" value="ZGC:194242"/>
    <property type="match status" value="1"/>
</dbReference>
<evidence type="ECO:0000259" key="2">
    <source>
        <dbReference type="Pfam" id="PF08241"/>
    </source>
</evidence>
<dbReference type="InterPro" id="IPR050447">
    <property type="entry name" value="Erg6_SMT_methyltransf"/>
</dbReference>
<evidence type="ECO:0000256" key="1">
    <source>
        <dbReference type="ARBA" id="ARBA00022679"/>
    </source>
</evidence>
<name>A0A160V605_9ZZZZ</name>
<sequence>MSSRFTEQETESYYDSEDAIYRSFWDEDGSVHWGVFDDSTGDDFLKACANLNSMMAEKGRIDSNARVLDVGCGNGTTAIWLSSDQNCHVTGVDLSGVRVQNAKDKRSDLDRPAQEKLAFEKASATELPFEDGTFSHLWSQATFYHVPDKESVLSEAYRVLDEGGIMVFDDLTKPQPDISPSAQEFVYDRLLYDTPYSFESYQDALKAQGFKIIEAHDLSSHLKNSYLRLAERTPKADSDHAEHYAWLSNAYQETAKAVDNKELGWGLFICQK</sequence>
<dbReference type="InterPro" id="IPR029063">
    <property type="entry name" value="SAM-dependent_MTases_sf"/>
</dbReference>
<keyword evidence="1 3" id="KW-0808">Transferase</keyword>
<dbReference type="EMBL" id="FAXA01000020">
    <property type="protein sequence ID" value="CUV01164.1"/>
    <property type="molecule type" value="Genomic_DNA"/>
</dbReference>
<dbReference type="PANTHER" id="PTHR44068:SF11">
    <property type="entry name" value="GERANYL DIPHOSPHATE 2-C-METHYLTRANSFERASE"/>
    <property type="match status" value="1"/>
</dbReference>
<dbReference type="GO" id="GO:0008757">
    <property type="term" value="F:S-adenosylmethionine-dependent methyltransferase activity"/>
    <property type="evidence" value="ECO:0007669"/>
    <property type="project" value="InterPro"/>
</dbReference>
<organism evidence="3">
    <name type="scientific">hydrothermal vent metagenome</name>
    <dbReference type="NCBI Taxonomy" id="652676"/>
    <lineage>
        <taxon>unclassified sequences</taxon>
        <taxon>metagenomes</taxon>
        <taxon>ecological metagenomes</taxon>
    </lineage>
</organism>
<accession>A0A160V605</accession>
<proteinExistence type="predicted"/>
<keyword evidence="3" id="KW-0489">Methyltransferase</keyword>
<evidence type="ECO:0000313" key="3">
    <source>
        <dbReference type="EMBL" id="CUV01164.1"/>
    </source>
</evidence>
<dbReference type="InterPro" id="IPR013216">
    <property type="entry name" value="Methyltransf_11"/>
</dbReference>
<protein>
    <submittedName>
        <fullName evidence="3">Methyltransferase</fullName>
    </submittedName>
</protein>
<dbReference type="Gene3D" id="3.40.50.150">
    <property type="entry name" value="Vaccinia Virus protein VP39"/>
    <property type="match status" value="1"/>
</dbReference>
<reference evidence="3" key="1">
    <citation type="submission" date="2015-10" db="EMBL/GenBank/DDBJ databases">
        <authorList>
            <person name="Gilbert D.G."/>
        </authorList>
    </citation>
    <scope>NUCLEOTIDE SEQUENCE</scope>
</reference>